<dbReference type="AlphaFoldDB" id="A0A1G8B1D2"/>
<keyword evidence="2" id="KW-1185">Reference proteome</keyword>
<organism evidence="1 2">
    <name type="scientific">Alteribacillus persepolensis</name>
    <dbReference type="NCBI Taxonomy" id="568899"/>
    <lineage>
        <taxon>Bacteria</taxon>
        <taxon>Bacillati</taxon>
        <taxon>Bacillota</taxon>
        <taxon>Bacilli</taxon>
        <taxon>Bacillales</taxon>
        <taxon>Bacillaceae</taxon>
        <taxon>Alteribacillus</taxon>
    </lineage>
</organism>
<dbReference type="EMBL" id="FNDK01000003">
    <property type="protein sequence ID" value="SDH27069.1"/>
    <property type="molecule type" value="Genomic_DNA"/>
</dbReference>
<protein>
    <submittedName>
        <fullName evidence="1">YheC/D like ATP-grasp</fullName>
    </submittedName>
</protein>
<dbReference type="Proteomes" id="UP000199163">
    <property type="component" value="Unassembled WGS sequence"/>
</dbReference>
<name>A0A1G8B1D2_9BACI</name>
<dbReference type="Gene3D" id="3.30.470.20">
    <property type="entry name" value="ATP-grasp fold, B domain"/>
    <property type="match status" value="1"/>
</dbReference>
<gene>
    <name evidence="1" type="ORF">SAMN05192534_103111</name>
</gene>
<evidence type="ECO:0000313" key="2">
    <source>
        <dbReference type="Proteomes" id="UP000199163"/>
    </source>
</evidence>
<dbReference type="STRING" id="568899.SAMN05192534_103111"/>
<dbReference type="RefSeq" id="WP_175487378.1">
    <property type="nucleotide sequence ID" value="NZ_FNDK01000003.1"/>
</dbReference>
<proteinExistence type="predicted"/>
<sequence length="415" mass="48458">MDTAENKHAGGEEALNHLNHAAPRMLAYNSSIDKKKLALNLEKKKKHDHFGVLVSAKNFHSLAEQKPHFRTKKLIQVNQKVARFHLYFFCVSSIDIDNQLIKGVYYDFSDSTWKTGFFPYPDFLYRRGGIGKKSKRRYRKFTQQCKKKRIYLLNPSSLGNWDVYHYFQSISSLKKHLQETVLYQYPDDLYDMVDKHRIVYLKGLTGRKAKNVIRIELGLDDRYRYRYYNAAQKKVETIVFKTKEDMIPYVQHFYKGKKFMIQKAIDLLEIDNRRIDLRAELQRNANGSISICGISARLGKSKSPVTTHADAMTLDELFKYLKLTTAEKEKLWIKIETFLSKVYRATENKFGTFAEMGIDFALDEDYNIKFIECNSQSAKVSLCKAHGDKALEQSLINVLLYAKSLQRQRLKKKSS</sequence>
<dbReference type="InterPro" id="IPR026838">
    <property type="entry name" value="YheC/D"/>
</dbReference>
<accession>A0A1G8B1D2</accession>
<dbReference type="SUPFAM" id="SSF56059">
    <property type="entry name" value="Glutathione synthetase ATP-binding domain-like"/>
    <property type="match status" value="1"/>
</dbReference>
<evidence type="ECO:0000313" key="1">
    <source>
        <dbReference type="EMBL" id="SDH27069.1"/>
    </source>
</evidence>
<reference evidence="1 2" key="1">
    <citation type="submission" date="2016-10" db="EMBL/GenBank/DDBJ databases">
        <authorList>
            <person name="de Groot N.N."/>
        </authorList>
    </citation>
    <scope>NUCLEOTIDE SEQUENCE [LARGE SCALE GENOMIC DNA]</scope>
    <source>
        <strain evidence="1 2">DSM 21632</strain>
    </source>
</reference>
<dbReference type="Pfam" id="PF14398">
    <property type="entry name" value="ATPgrasp_YheCD"/>
    <property type="match status" value="1"/>
</dbReference>